<dbReference type="SUPFAM" id="SSF75689">
    <property type="entry name" value="Zinc-binding domain of translation initiation factor 2 beta"/>
    <property type="match status" value="1"/>
</dbReference>
<comment type="function">
    <text evidence="4">Component of the eIF2 complex that functions in the early steps of protein synthesis by forming a ternary complex with GTP and initiator tRNA. This complex binds to a 40S ribosomal subunit, followed by mRNA binding to form a 43S pre-initiation complex (43S PIC). Junction of the 60S ribosomal subunit to form the 80S initiation complex is preceded by hydrolysis of the GTP bound to eIF2 and release of an eIF2-GDP binary complex. In order for eIF2 to recycle and catalyze another round of initiation, the GDP bound to eIF2 must exchange with GTP by way of a reaction catalyzed by eIF2B.</text>
</comment>
<dbReference type="PANTHER" id="PTHR23001:SF3">
    <property type="entry name" value="EUKARYOTIC TRANSLATION INITIATION FACTOR 2 SUBUNIT 2"/>
    <property type="match status" value="1"/>
</dbReference>
<name>A0AAX4P436_9CHLO</name>
<dbReference type="GO" id="GO:0003729">
    <property type="term" value="F:mRNA binding"/>
    <property type="evidence" value="ECO:0007669"/>
    <property type="project" value="TreeGrafter"/>
</dbReference>
<dbReference type="Gene3D" id="3.30.30.170">
    <property type="match status" value="1"/>
</dbReference>
<dbReference type="Proteomes" id="UP001472866">
    <property type="component" value="Chromosome 03"/>
</dbReference>
<feature type="compositionally biased region" description="Basic residues" evidence="7">
    <location>
        <begin position="23"/>
        <end position="32"/>
    </location>
</feature>
<keyword evidence="10" id="KW-1185">Reference proteome</keyword>
<keyword evidence="2 9" id="KW-0396">Initiation factor</keyword>
<comment type="similarity">
    <text evidence="1">Belongs to the eIF-2-beta/eIF-5 family.</text>
</comment>
<dbReference type="InterPro" id="IPR016189">
    <property type="entry name" value="Transl_init_fac_IF2/IF5_N"/>
</dbReference>
<dbReference type="EMBL" id="CP151503">
    <property type="protein sequence ID" value="WZN60771.1"/>
    <property type="molecule type" value="Genomic_DNA"/>
</dbReference>
<dbReference type="FunFam" id="3.30.30.170:FF:000001">
    <property type="entry name" value="Eukaryotic translation initiation factor 2 subunit"/>
    <property type="match status" value="1"/>
</dbReference>
<evidence type="ECO:0000256" key="4">
    <source>
        <dbReference type="ARBA" id="ARBA00054872"/>
    </source>
</evidence>
<comment type="subunit">
    <text evidence="5">Eukaryotic translation initiation factor 2 eIF2 is a heterotrimeric complex composed of an alpha, a beta and a gamma subunit.</text>
</comment>
<reference evidence="9 10" key="1">
    <citation type="submission" date="2024-03" db="EMBL/GenBank/DDBJ databases">
        <title>Complete genome sequence of the green alga Chloropicon roscoffensis RCC1871.</title>
        <authorList>
            <person name="Lemieux C."/>
            <person name="Pombert J.-F."/>
            <person name="Otis C."/>
            <person name="Turmel M."/>
        </authorList>
    </citation>
    <scope>NUCLEOTIDE SEQUENCE [LARGE SCALE GENOMIC DNA]</scope>
    <source>
        <strain evidence="9 10">RCC1871</strain>
    </source>
</reference>
<dbReference type="GO" id="GO:0005850">
    <property type="term" value="C:eukaryotic translation initiation factor 2 complex"/>
    <property type="evidence" value="ECO:0007669"/>
    <property type="project" value="TreeGrafter"/>
</dbReference>
<dbReference type="AlphaFoldDB" id="A0AAX4P436"/>
<evidence type="ECO:0000313" key="10">
    <source>
        <dbReference type="Proteomes" id="UP001472866"/>
    </source>
</evidence>
<protein>
    <recommendedName>
        <fullName evidence="6">Eukaryotic translation initiation factor 2 subunit beta</fullName>
    </recommendedName>
</protein>
<dbReference type="SMART" id="SM00653">
    <property type="entry name" value="eIF2B_5"/>
    <property type="match status" value="1"/>
</dbReference>
<dbReference type="PANTHER" id="PTHR23001">
    <property type="entry name" value="EUKARYOTIC TRANSLATION INITIATION FACTOR"/>
    <property type="match status" value="1"/>
</dbReference>
<evidence type="ECO:0000256" key="1">
    <source>
        <dbReference type="ARBA" id="ARBA00010397"/>
    </source>
</evidence>
<feature type="domain" description="Translation initiation factor IF2/IF5" evidence="8">
    <location>
        <begin position="145"/>
        <end position="256"/>
    </location>
</feature>
<dbReference type="GO" id="GO:0001731">
    <property type="term" value="P:formation of translation preinitiation complex"/>
    <property type="evidence" value="ECO:0007669"/>
    <property type="project" value="TreeGrafter"/>
</dbReference>
<dbReference type="SUPFAM" id="SSF100966">
    <property type="entry name" value="Translation initiation factor 2 beta, aIF2beta, N-terminal domain"/>
    <property type="match status" value="1"/>
</dbReference>
<evidence type="ECO:0000256" key="3">
    <source>
        <dbReference type="ARBA" id="ARBA00022917"/>
    </source>
</evidence>
<feature type="region of interest" description="Disordered" evidence="7">
    <location>
        <begin position="21"/>
        <end position="114"/>
    </location>
</feature>
<evidence type="ECO:0000256" key="7">
    <source>
        <dbReference type="SAM" id="MobiDB-lite"/>
    </source>
</evidence>
<gene>
    <name evidence="9" type="ORF">HKI87_03g23050</name>
</gene>
<dbReference type="InterPro" id="IPR002735">
    <property type="entry name" value="Transl_init_fac_IF2/IF5_dom"/>
</dbReference>
<feature type="compositionally biased region" description="Acidic residues" evidence="7">
    <location>
        <begin position="37"/>
        <end position="49"/>
    </location>
</feature>
<keyword evidence="3" id="KW-0648">Protein biosynthesis</keyword>
<feature type="compositionally biased region" description="Acidic residues" evidence="7">
    <location>
        <begin position="57"/>
        <end position="67"/>
    </location>
</feature>
<dbReference type="Pfam" id="PF01873">
    <property type="entry name" value="eIF-5_eIF-2B"/>
    <property type="match status" value="1"/>
</dbReference>
<evidence type="ECO:0000259" key="8">
    <source>
        <dbReference type="SMART" id="SM00653"/>
    </source>
</evidence>
<dbReference type="InterPro" id="IPR016190">
    <property type="entry name" value="Transl_init_fac_IF2/IF5_Zn-bd"/>
</dbReference>
<organism evidence="9 10">
    <name type="scientific">Chloropicon roscoffensis</name>
    <dbReference type="NCBI Taxonomy" id="1461544"/>
    <lineage>
        <taxon>Eukaryota</taxon>
        <taxon>Viridiplantae</taxon>
        <taxon>Chlorophyta</taxon>
        <taxon>Chloropicophyceae</taxon>
        <taxon>Chloropicales</taxon>
        <taxon>Chloropicaceae</taxon>
        <taxon>Chloropicon</taxon>
    </lineage>
</organism>
<accession>A0AAX4P436</accession>
<evidence type="ECO:0000256" key="2">
    <source>
        <dbReference type="ARBA" id="ARBA00022540"/>
    </source>
</evidence>
<dbReference type="GO" id="GO:0003743">
    <property type="term" value="F:translation initiation factor activity"/>
    <property type="evidence" value="ECO:0007669"/>
    <property type="project" value="UniProtKB-KW"/>
</dbReference>
<dbReference type="InterPro" id="IPR045196">
    <property type="entry name" value="IF2/IF5"/>
</dbReference>
<feature type="compositionally biased region" description="Basic residues" evidence="7">
    <location>
        <begin position="72"/>
        <end position="82"/>
    </location>
</feature>
<sequence length="278" mass="31009">MGAEELEEKVDDLSITSSVFGEKKKKKKKKKAKEVVDADVDDDAGEGEGGEAAGGDEPADEDFDADFDLSLKKKKKKKKKKVRSADDEEALKEELESAEASASGAASTGSGLPWDGSDRDYTYEELLDRVFGILRKFNPELTGEKRRTVMKPPQVLREGTKKTVFVNFMELCKAMHRQPDHVLNFLMGELGTSGSLDGQQRLIVKGRFLPKAFEGVLRRYVNEYVLCHACKSPDTLLDKDQTTRLYVLRCQQCGAARSVSNMKQGFMAQVGKRKKMLK</sequence>
<proteinExistence type="inferred from homology"/>
<feature type="compositionally biased region" description="Low complexity" evidence="7">
    <location>
        <begin position="98"/>
        <end position="112"/>
    </location>
</feature>
<dbReference type="GO" id="GO:0031369">
    <property type="term" value="F:translation initiation factor binding"/>
    <property type="evidence" value="ECO:0007669"/>
    <property type="project" value="TreeGrafter"/>
</dbReference>
<evidence type="ECO:0000313" key="9">
    <source>
        <dbReference type="EMBL" id="WZN60771.1"/>
    </source>
</evidence>
<evidence type="ECO:0000256" key="6">
    <source>
        <dbReference type="ARBA" id="ARBA00073542"/>
    </source>
</evidence>
<evidence type="ECO:0000256" key="5">
    <source>
        <dbReference type="ARBA" id="ARBA00063900"/>
    </source>
</evidence>